<reference evidence="2 3" key="1">
    <citation type="submission" date="2024-10" db="EMBL/GenBank/DDBJ databases">
        <title>The Natural Products Discovery Center: Release of the First 8490 Sequenced Strains for Exploring Actinobacteria Biosynthetic Diversity.</title>
        <authorList>
            <person name="Kalkreuter E."/>
            <person name="Kautsar S.A."/>
            <person name="Yang D."/>
            <person name="Bader C.D."/>
            <person name="Teijaro C.N."/>
            <person name="Fluegel L."/>
            <person name="Davis C.M."/>
            <person name="Simpson J.R."/>
            <person name="Lauterbach L."/>
            <person name="Steele A.D."/>
            <person name="Gui C."/>
            <person name="Meng S."/>
            <person name="Li G."/>
            <person name="Viehrig K."/>
            <person name="Ye F."/>
            <person name="Su P."/>
            <person name="Kiefer A.F."/>
            <person name="Nichols A."/>
            <person name="Cepeda A.J."/>
            <person name="Yan W."/>
            <person name="Fan B."/>
            <person name="Jiang Y."/>
            <person name="Adhikari A."/>
            <person name="Zheng C.-J."/>
            <person name="Schuster L."/>
            <person name="Cowan T.M."/>
            <person name="Smanski M.J."/>
            <person name="Chevrette M.G."/>
            <person name="De Carvalho L.P.S."/>
            <person name="Shen B."/>
        </authorList>
    </citation>
    <scope>NUCLEOTIDE SEQUENCE [LARGE SCALE GENOMIC DNA]</scope>
    <source>
        <strain evidence="2 3">NPDC049503</strain>
    </source>
</reference>
<gene>
    <name evidence="2" type="ORF">ACIBP5_24295</name>
</gene>
<evidence type="ECO:0000313" key="3">
    <source>
        <dbReference type="Proteomes" id="UP001612928"/>
    </source>
</evidence>
<organism evidence="2 3">
    <name type="scientific">Nonomuraea indica</name>
    <dbReference type="NCBI Taxonomy" id="1581193"/>
    <lineage>
        <taxon>Bacteria</taxon>
        <taxon>Bacillati</taxon>
        <taxon>Actinomycetota</taxon>
        <taxon>Actinomycetes</taxon>
        <taxon>Streptosporangiales</taxon>
        <taxon>Streptosporangiaceae</taxon>
        <taxon>Nonomuraea</taxon>
    </lineage>
</organism>
<evidence type="ECO:0000256" key="1">
    <source>
        <dbReference type="SAM" id="MobiDB-lite"/>
    </source>
</evidence>
<dbReference type="RefSeq" id="WP_397023174.1">
    <property type="nucleotide sequence ID" value="NZ_JBITMB010000005.1"/>
</dbReference>
<comment type="caution">
    <text evidence="2">The sequence shown here is derived from an EMBL/GenBank/DDBJ whole genome shotgun (WGS) entry which is preliminary data.</text>
</comment>
<dbReference type="Proteomes" id="UP001612928">
    <property type="component" value="Unassembled WGS sequence"/>
</dbReference>
<protein>
    <submittedName>
        <fullName evidence="2">Uncharacterized protein</fullName>
    </submittedName>
</protein>
<keyword evidence="3" id="KW-1185">Reference proteome</keyword>
<feature type="region of interest" description="Disordered" evidence="1">
    <location>
        <begin position="385"/>
        <end position="420"/>
    </location>
</feature>
<proteinExistence type="predicted"/>
<evidence type="ECO:0000313" key="2">
    <source>
        <dbReference type="EMBL" id="MFI7443104.1"/>
    </source>
</evidence>
<sequence>MRRLLARGFDPHTAQSREAGALRELARLMWAAPEDSREARIAARAADEAAADPFALRELLAEFCAQAVGGVHRRTDFSRLPPRRVPPQITAFLLEPVDGAVHQPGVRAVAYLDAPELPLPGPVHGSRRDLAEWLVHAANAESPAETSFGPLSGLLARTDQPHLLAALSSAFVSGVRDGAHHATHPDAREQPRPYLLWRETEAAPTLLTRMLRANPHLPLLPPAAGEDDPPGSAGAHAVLLALLRDRPDLAGPIARATDARKLVDALAQGVLQPGPPGIAQGCRRLLRRLDDSAARDEVCVRALAGDDREMRAAVAEAGYLPSMLDESGRAAFLFATEQWERYDAADPRGLLVTGYFADVSSRPGGGEWWWWTLKYAVVTAAARSGRPAPLPAPPTTPSSSRRKGPVGSWPTSYTGGFGSH</sequence>
<accession>A0ABW8A8J1</accession>
<name>A0ABW8A8J1_9ACTN</name>
<dbReference type="EMBL" id="JBITMB010000005">
    <property type="protein sequence ID" value="MFI7443104.1"/>
    <property type="molecule type" value="Genomic_DNA"/>
</dbReference>